<keyword evidence="9" id="KW-0808">Transferase</keyword>
<sequence length="279" mass="30420">MIAVPISLPEWLAFSVVLGLCVGSFLNVVAYRLPKMMQREWDTELALANGQTPPESATPFNLALPASHCPSCQNRLRFYHNIPVVSYLLLRGRCAFCGCSVSIRYPVVEMCTGLLFGWIAVQHAPGLAALCYMVLSASLLVLALIDFDTFLLPDSITQPLLWAGLAFNMLFKSVPLEQAVFGAMLGYLMLWSIYKLFKAFTGKEGMGYGDFKLLAALGAWFGPLSLMTIVLVASVSGILLGLSLKALRNTSQSEPFPFGPSLVLGAFAWMAGLDLAHWI</sequence>
<evidence type="ECO:0000256" key="5">
    <source>
        <dbReference type="ARBA" id="ARBA00022692"/>
    </source>
</evidence>
<keyword evidence="4" id="KW-0997">Cell inner membrane</keyword>
<keyword evidence="14" id="KW-1185">Reference proteome</keyword>
<dbReference type="Pfam" id="PF06750">
    <property type="entry name" value="A24_N_bact"/>
    <property type="match status" value="1"/>
</dbReference>
<evidence type="ECO:0000256" key="1">
    <source>
        <dbReference type="ARBA" id="ARBA00004429"/>
    </source>
</evidence>
<evidence type="ECO:0000256" key="9">
    <source>
        <dbReference type="RuleBase" id="RU003794"/>
    </source>
</evidence>
<evidence type="ECO:0000256" key="4">
    <source>
        <dbReference type="ARBA" id="ARBA00022519"/>
    </source>
</evidence>
<feature type="domain" description="Prepilin type IV endopeptidase peptidase" evidence="11">
    <location>
        <begin position="133"/>
        <end position="242"/>
    </location>
</feature>
<dbReference type="InterPro" id="IPR014032">
    <property type="entry name" value="Peptidase_A24A_bac"/>
</dbReference>
<evidence type="ECO:0000256" key="8">
    <source>
        <dbReference type="RuleBase" id="RU003793"/>
    </source>
</evidence>
<dbReference type="InterPro" id="IPR000045">
    <property type="entry name" value="Prepilin_IV_endopep_pep"/>
</dbReference>
<protein>
    <recommendedName>
        <fullName evidence="9">Prepilin leader peptidase/N-methyltransferase</fullName>
        <ecNumber evidence="9">2.1.1.-</ecNumber>
        <ecNumber evidence="9">3.4.23.43</ecNumber>
    </recommendedName>
</protein>
<dbReference type="InterPro" id="IPR010627">
    <property type="entry name" value="Prepilin_pept_A24_N"/>
</dbReference>
<gene>
    <name evidence="13" type="primary">gspO</name>
    <name evidence="13" type="ORF">GCM10007875_11740</name>
</gene>
<comment type="function">
    <text evidence="9">Plays an essential role in type IV pili and type II pseudopili formation by proteolytically removing the leader sequence from substrate proteins and subsequently monomethylating the alpha-amino group of the newly exposed N-terminal phenylalanine.</text>
</comment>
<feature type="transmembrane region" description="Helical" evidence="10">
    <location>
        <begin position="217"/>
        <end position="244"/>
    </location>
</feature>
<evidence type="ECO:0000313" key="14">
    <source>
        <dbReference type="Proteomes" id="UP001156664"/>
    </source>
</evidence>
<keyword evidence="9" id="KW-0489">Methyltransferase</keyword>
<proteinExistence type="inferred from homology"/>
<evidence type="ECO:0000259" key="11">
    <source>
        <dbReference type="Pfam" id="PF01478"/>
    </source>
</evidence>
<dbReference type="Proteomes" id="UP001156664">
    <property type="component" value="Unassembled WGS sequence"/>
</dbReference>
<evidence type="ECO:0000256" key="10">
    <source>
        <dbReference type="SAM" id="Phobius"/>
    </source>
</evidence>
<keyword evidence="9" id="KW-0645">Protease</keyword>
<keyword evidence="7 10" id="KW-0472">Membrane</keyword>
<dbReference type="EC" id="3.4.23.43" evidence="9"/>
<name>A0ABQ5YQA0_9BURK</name>
<evidence type="ECO:0000259" key="12">
    <source>
        <dbReference type="Pfam" id="PF06750"/>
    </source>
</evidence>
<dbReference type="PRINTS" id="PR00864">
    <property type="entry name" value="PREPILNPTASE"/>
</dbReference>
<comment type="catalytic activity">
    <reaction evidence="9">
        <text>Typically cleaves a -Gly-|-Phe- bond to release an N-terminal, basic peptide of 5-8 residues from type IV prepilin, and then N-methylates the new N-terminal amino group, the methyl donor being S-adenosyl-L-methionine.</text>
        <dbReference type="EC" id="3.4.23.43"/>
    </reaction>
</comment>
<feature type="domain" description="Prepilin peptidase A24 N-terminal" evidence="12">
    <location>
        <begin position="17"/>
        <end position="122"/>
    </location>
</feature>
<accession>A0ABQ5YQA0</accession>
<evidence type="ECO:0000313" key="13">
    <source>
        <dbReference type="EMBL" id="GLR26086.1"/>
    </source>
</evidence>
<dbReference type="PANTHER" id="PTHR30487:SF0">
    <property type="entry name" value="PREPILIN LEADER PEPTIDASE_N-METHYLTRANSFERASE-RELATED"/>
    <property type="match status" value="1"/>
</dbReference>
<evidence type="ECO:0000256" key="3">
    <source>
        <dbReference type="ARBA" id="ARBA00022475"/>
    </source>
</evidence>
<dbReference type="Gene3D" id="1.20.120.1220">
    <property type="match status" value="1"/>
</dbReference>
<comment type="similarity">
    <text evidence="2 8">Belongs to the peptidase A24 family.</text>
</comment>
<dbReference type="Pfam" id="PF01478">
    <property type="entry name" value="Peptidase_A24"/>
    <property type="match status" value="1"/>
</dbReference>
<comment type="caution">
    <text evidence="13">The sequence shown here is derived from an EMBL/GenBank/DDBJ whole genome shotgun (WGS) entry which is preliminary data.</text>
</comment>
<reference evidence="14" key="1">
    <citation type="journal article" date="2019" name="Int. J. Syst. Evol. Microbiol.">
        <title>The Global Catalogue of Microorganisms (GCM) 10K type strain sequencing project: providing services to taxonomists for standard genome sequencing and annotation.</title>
        <authorList>
            <consortium name="The Broad Institute Genomics Platform"/>
            <consortium name="The Broad Institute Genome Sequencing Center for Infectious Disease"/>
            <person name="Wu L."/>
            <person name="Ma J."/>
        </authorList>
    </citation>
    <scope>NUCLEOTIDE SEQUENCE [LARGE SCALE GENOMIC DNA]</scope>
    <source>
        <strain evidence="14">NBRC 105857</strain>
    </source>
</reference>
<evidence type="ECO:0000256" key="6">
    <source>
        <dbReference type="ARBA" id="ARBA00022989"/>
    </source>
</evidence>
<keyword evidence="9" id="KW-0511">Multifunctional enzyme</keyword>
<dbReference type="PANTHER" id="PTHR30487">
    <property type="entry name" value="TYPE 4 PREPILIN-LIKE PROTEINS LEADER PEPTIDE-PROCESSING ENZYME"/>
    <property type="match status" value="1"/>
</dbReference>
<feature type="transmembrane region" description="Helical" evidence="10">
    <location>
        <begin position="127"/>
        <end position="145"/>
    </location>
</feature>
<keyword evidence="3" id="KW-1003">Cell membrane</keyword>
<keyword evidence="5 9" id="KW-0812">Transmembrane</keyword>
<feature type="transmembrane region" description="Helical" evidence="10">
    <location>
        <begin position="179"/>
        <end position="197"/>
    </location>
</feature>
<organism evidence="13 14">
    <name type="scientific">Limnobacter litoralis</name>
    <dbReference type="NCBI Taxonomy" id="481366"/>
    <lineage>
        <taxon>Bacteria</taxon>
        <taxon>Pseudomonadati</taxon>
        <taxon>Pseudomonadota</taxon>
        <taxon>Betaproteobacteria</taxon>
        <taxon>Burkholderiales</taxon>
        <taxon>Burkholderiaceae</taxon>
        <taxon>Limnobacter</taxon>
    </lineage>
</organism>
<dbReference type="EC" id="2.1.1.-" evidence="9"/>
<keyword evidence="6 10" id="KW-1133">Transmembrane helix</keyword>
<evidence type="ECO:0000256" key="2">
    <source>
        <dbReference type="ARBA" id="ARBA00005801"/>
    </source>
</evidence>
<feature type="transmembrane region" description="Helical" evidence="10">
    <location>
        <begin position="12"/>
        <end position="31"/>
    </location>
</feature>
<feature type="transmembrane region" description="Helical" evidence="10">
    <location>
        <begin position="256"/>
        <end position="276"/>
    </location>
</feature>
<dbReference type="InterPro" id="IPR050882">
    <property type="entry name" value="Prepilin_peptidase/N-MTase"/>
</dbReference>
<evidence type="ECO:0000256" key="7">
    <source>
        <dbReference type="ARBA" id="ARBA00023136"/>
    </source>
</evidence>
<comment type="subcellular location">
    <subcellularLocation>
        <location evidence="1">Cell inner membrane</location>
        <topology evidence="1">Multi-pass membrane protein</topology>
    </subcellularLocation>
    <subcellularLocation>
        <location evidence="9">Cell membrane</location>
        <topology evidence="9">Multi-pass membrane protein</topology>
    </subcellularLocation>
</comment>
<dbReference type="EMBL" id="BSOJ01000012">
    <property type="protein sequence ID" value="GLR26086.1"/>
    <property type="molecule type" value="Genomic_DNA"/>
</dbReference>
<keyword evidence="9" id="KW-0378">Hydrolase</keyword>